<dbReference type="PANTHER" id="PTHR43341">
    <property type="entry name" value="AMINO ACID PERMEASE"/>
    <property type="match status" value="1"/>
</dbReference>
<name>A0AAD4BJL6_BOLED</name>
<feature type="transmembrane region" description="Helical" evidence="8">
    <location>
        <begin position="397"/>
        <end position="426"/>
    </location>
</feature>
<evidence type="ECO:0000256" key="5">
    <source>
        <dbReference type="ARBA" id="ARBA00022989"/>
    </source>
</evidence>
<keyword evidence="3 8" id="KW-0812">Transmembrane</keyword>
<reference evidence="10" key="2">
    <citation type="journal article" date="2020" name="Nat. Commun.">
        <title>Large-scale genome sequencing of mycorrhizal fungi provides insights into the early evolution of symbiotic traits.</title>
        <authorList>
            <person name="Miyauchi S."/>
            <person name="Kiss E."/>
            <person name="Kuo A."/>
            <person name="Drula E."/>
            <person name="Kohler A."/>
            <person name="Sanchez-Garcia M."/>
            <person name="Morin E."/>
            <person name="Andreopoulos B."/>
            <person name="Barry K.W."/>
            <person name="Bonito G."/>
            <person name="Buee M."/>
            <person name="Carver A."/>
            <person name="Chen C."/>
            <person name="Cichocki N."/>
            <person name="Clum A."/>
            <person name="Culley D."/>
            <person name="Crous P.W."/>
            <person name="Fauchery L."/>
            <person name="Girlanda M."/>
            <person name="Hayes R.D."/>
            <person name="Keri Z."/>
            <person name="LaButti K."/>
            <person name="Lipzen A."/>
            <person name="Lombard V."/>
            <person name="Magnuson J."/>
            <person name="Maillard F."/>
            <person name="Murat C."/>
            <person name="Nolan M."/>
            <person name="Ohm R.A."/>
            <person name="Pangilinan J."/>
            <person name="Pereira M.F."/>
            <person name="Perotto S."/>
            <person name="Peter M."/>
            <person name="Pfister S."/>
            <person name="Riley R."/>
            <person name="Sitrit Y."/>
            <person name="Stielow J.B."/>
            <person name="Szollosi G."/>
            <person name="Zifcakova L."/>
            <person name="Stursova M."/>
            <person name="Spatafora J.W."/>
            <person name="Tedersoo L."/>
            <person name="Vaario L.M."/>
            <person name="Yamada A."/>
            <person name="Yan M."/>
            <person name="Wang P."/>
            <person name="Xu J."/>
            <person name="Bruns T."/>
            <person name="Baldrian P."/>
            <person name="Vilgalys R."/>
            <person name="Dunand C."/>
            <person name="Henrissat B."/>
            <person name="Grigoriev I.V."/>
            <person name="Hibbett D."/>
            <person name="Nagy L.G."/>
            <person name="Martin F.M."/>
        </authorList>
    </citation>
    <scope>NUCLEOTIDE SEQUENCE</scope>
    <source>
        <strain evidence="10">BED1</strain>
    </source>
</reference>
<dbReference type="PIRSF" id="PIRSF006060">
    <property type="entry name" value="AA_transporter"/>
    <property type="match status" value="1"/>
</dbReference>
<feature type="domain" description="Amino acid permease/ SLC12A" evidence="9">
    <location>
        <begin position="42"/>
        <end position="502"/>
    </location>
</feature>
<keyword evidence="4" id="KW-0029">Amino-acid transport</keyword>
<feature type="transmembrane region" description="Helical" evidence="8">
    <location>
        <begin position="70"/>
        <end position="90"/>
    </location>
</feature>
<evidence type="ECO:0000313" key="10">
    <source>
        <dbReference type="EMBL" id="KAF8431897.1"/>
    </source>
</evidence>
<dbReference type="GO" id="GO:0016020">
    <property type="term" value="C:membrane"/>
    <property type="evidence" value="ECO:0007669"/>
    <property type="project" value="UniProtKB-SubCell"/>
</dbReference>
<dbReference type="PROSITE" id="PS00218">
    <property type="entry name" value="AMINO_ACID_PERMEASE_1"/>
    <property type="match status" value="1"/>
</dbReference>
<comment type="subcellular location">
    <subcellularLocation>
        <location evidence="1">Membrane</location>
        <topology evidence="1">Multi-pass membrane protein</topology>
    </subcellularLocation>
</comment>
<proteinExistence type="predicted"/>
<dbReference type="Proteomes" id="UP001194468">
    <property type="component" value="Unassembled WGS sequence"/>
</dbReference>
<dbReference type="InterPro" id="IPR050524">
    <property type="entry name" value="APC_YAT"/>
</dbReference>
<accession>A0AAD4BJL6</accession>
<evidence type="ECO:0000256" key="1">
    <source>
        <dbReference type="ARBA" id="ARBA00004141"/>
    </source>
</evidence>
<feature type="transmembrane region" description="Helical" evidence="8">
    <location>
        <begin position="372"/>
        <end position="391"/>
    </location>
</feature>
<evidence type="ECO:0000256" key="3">
    <source>
        <dbReference type="ARBA" id="ARBA00022692"/>
    </source>
</evidence>
<dbReference type="PANTHER" id="PTHR43341:SF20">
    <property type="entry name" value="AAT FAMILY AMINO ACID TRANSPORTER"/>
    <property type="match status" value="1"/>
</dbReference>
<evidence type="ECO:0000256" key="4">
    <source>
        <dbReference type="ARBA" id="ARBA00022970"/>
    </source>
</evidence>
<dbReference type="InterPro" id="IPR004841">
    <property type="entry name" value="AA-permease/SLC12A_dom"/>
</dbReference>
<keyword evidence="11" id="KW-1185">Reference proteome</keyword>
<evidence type="ECO:0000256" key="8">
    <source>
        <dbReference type="SAM" id="Phobius"/>
    </source>
</evidence>
<dbReference type="GO" id="GO:0015171">
    <property type="term" value="F:amino acid transmembrane transporter activity"/>
    <property type="evidence" value="ECO:0007669"/>
    <property type="project" value="TreeGrafter"/>
</dbReference>
<keyword evidence="6 8" id="KW-0472">Membrane</keyword>
<dbReference type="Gene3D" id="1.20.1740.10">
    <property type="entry name" value="Amino acid/polyamine transporter I"/>
    <property type="match status" value="1"/>
</dbReference>
<feature type="transmembrane region" description="Helical" evidence="8">
    <location>
        <begin position="477"/>
        <end position="495"/>
    </location>
</feature>
<evidence type="ECO:0000256" key="2">
    <source>
        <dbReference type="ARBA" id="ARBA00022448"/>
    </source>
</evidence>
<dbReference type="AlphaFoldDB" id="A0AAD4BJL6"/>
<feature type="transmembrane region" description="Helical" evidence="8">
    <location>
        <begin position="178"/>
        <end position="198"/>
    </location>
</feature>
<dbReference type="FunFam" id="1.20.1740.10:FF:000006">
    <property type="entry name" value="General amino acid permease"/>
    <property type="match status" value="1"/>
</dbReference>
<dbReference type="EMBL" id="WHUW01000045">
    <property type="protein sequence ID" value="KAF8431897.1"/>
    <property type="molecule type" value="Genomic_DNA"/>
</dbReference>
<keyword evidence="5 8" id="KW-1133">Transmembrane helix</keyword>
<reference evidence="10" key="1">
    <citation type="submission" date="2019-10" db="EMBL/GenBank/DDBJ databases">
        <authorList>
            <consortium name="DOE Joint Genome Institute"/>
            <person name="Kuo A."/>
            <person name="Miyauchi S."/>
            <person name="Kiss E."/>
            <person name="Drula E."/>
            <person name="Kohler A."/>
            <person name="Sanchez-Garcia M."/>
            <person name="Andreopoulos B."/>
            <person name="Barry K.W."/>
            <person name="Bonito G."/>
            <person name="Buee M."/>
            <person name="Carver A."/>
            <person name="Chen C."/>
            <person name="Cichocki N."/>
            <person name="Clum A."/>
            <person name="Culley D."/>
            <person name="Crous P.W."/>
            <person name="Fauchery L."/>
            <person name="Girlanda M."/>
            <person name="Hayes R."/>
            <person name="Keri Z."/>
            <person name="LaButti K."/>
            <person name="Lipzen A."/>
            <person name="Lombard V."/>
            <person name="Magnuson J."/>
            <person name="Maillard F."/>
            <person name="Morin E."/>
            <person name="Murat C."/>
            <person name="Nolan M."/>
            <person name="Ohm R."/>
            <person name="Pangilinan J."/>
            <person name="Pereira M."/>
            <person name="Perotto S."/>
            <person name="Peter M."/>
            <person name="Riley R."/>
            <person name="Sitrit Y."/>
            <person name="Stielow B."/>
            <person name="Szollosi G."/>
            <person name="Zifcakova L."/>
            <person name="Stursova M."/>
            <person name="Spatafora J.W."/>
            <person name="Tedersoo L."/>
            <person name="Vaario L.-M."/>
            <person name="Yamada A."/>
            <person name="Yan M."/>
            <person name="Wang P."/>
            <person name="Xu J."/>
            <person name="Bruns T."/>
            <person name="Baldrian P."/>
            <person name="Vilgalys R."/>
            <person name="Henrissat B."/>
            <person name="Grigoriev I.V."/>
            <person name="Hibbett D."/>
            <person name="Nagy L.G."/>
            <person name="Martin F.M."/>
        </authorList>
    </citation>
    <scope>NUCLEOTIDE SEQUENCE</scope>
    <source>
        <strain evidence="10">BED1</strain>
    </source>
</reference>
<sequence>MSIEESAAEKIPTSNKEVASAETGGRTSAPLIPLSRKLKNRHVAMISLGGVIGTGLFLGTATALMNGGPVGMLLGYIFVGTICYSVMVTVGEMISYLPVAGGHIKLAERFVDPAFAFALGWNLWYNWTLSLPAELSAAATIIDFWDHKVNNAVWITMCLAVVVAINIFGVGTYGEAEFWFCSIKIITITGMIILGIILDLGGGPNHDRIGFRYWKNPGPFVNFDGIRGVKGHFLGWSRVVTQAAFSYVGAEAVALAAAEAKNPRRNVPKAVRRIYFRLLVFYIGGVFVIGLLVPSNNPLLNINSGNASEAPFVIAINQAGIKGLPSVVNAAILSSAWSASSGDLYIASRGLYGLAASRSAPKIFLRTSRSGLPYVSVAFCACFSVLAYLAIGNSSGMVFIWLSSLTANCGLTTWFGIGVTYIRFYSGLRAQNFDRRKLPYASRLQPYAAWWAVCGSAIAMLFSGWEVFLRDEWSTATFITNYLPIMLFPILYVSAKVITKVPLIKASEMDFESGVSEIDAITYDDPPPKNWIEAVWMWLM</sequence>
<evidence type="ECO:0000256" key="6">
    <source>
        <dbReference type="ARBA" id="ARBA00023136"/>
    </source>
</evidence>
<dbReference type="InterPro" id="IPR004840">
    <property type="entry name" value="Amino_acid_permease_CS"/>
</dbReference>
<keyword evidence="2" id="KW-0813">Transport</keyword>
<feature type="transmembrane region" description="Helical" evidence="8">
    <location>
        <begin position="152"/>
        <end position="171"/>
    </location>
</feature>
<comment type="caution">
    <text evidence="10">The sequence shown here is derived from an EMBL/GenBank/DDBJ whole genome shotgun (WGS) entry which is preliminary data.</text>
</comment>
<evidence type="ECO:0000259" key="9">
    <source>
        <dbReference type="Pfam" id="PF00324"/>
    </source>
</evidence>
<dbReference type="Pfam" id="PF00324">
    <property type="entry name" value="AA_permease"/>
    <property type="match status" value="1"/>
</dbReference>
<protein>
    <submittedName>
        <fullName evidence="10">Amino acid permease/ SLC12A domain-containing protein</fullName>
    </submittedName>
</protein>
<feature type="transmembrane region" description="Helical" evidence="8">
    <location>
        <begin position="274"/>
        <end position="293"/>
    </location>
</feature>
<feature type="transmembrane region" description="Helical" evidence="8">
    <location>
        <begin position="43"/>
        <end position="64"/>
    </location>
</feature>
<gene>
    <name evidence="10" type="ORF">L210DRAFT_3764008</name>
</gene>
<feature type="region of interest" description="Disordered" evidence="7">
    <location>
        <begin position="1"/>
        <end position="24"/>
    </location>
</feature>
<feature type="transmembrane region" description="Helical" evidence="8">
    <location>
        <begin position="447"/>
        <end position="465"/>
    </location>
</feature>
<organism evidence="10 11">
    <name type="scientific">Boletus edulis BED1</name>
    <dbReference type="NCBI Taxonomy" id="1328754"/>
    <lineage>
        <taxon>Eukaryota</taxon>
        <taxon>Fungi</taxon>
        <taxon>Dikarya</taxon>
        <taxon>Basidiomycota</taxon>
        <taxon>Agaricomycotina</taxon>
        <taxon>Agaricomycetes</taxon>
        <taxon>Agaricomycetidae</taxon>
        <taxon>Boletales</taxon>
        <taxon>Boletineae</taxon>
        <taxon>Boletaceae</taxon>
        <taxon>Boletoideae</taxon>
        <taxon>Boletus</taxon>
    </lineage>
</organism>
<evidence type="ECO:0000256" key="7">
    <source>
        <dbReference type="SAM" id="MobiDB-lite"/>
    </source>
</evidence>
<evidence type="ECO:0000313" key="11">
    <source>
        <dbReference type="Proteomes" id="UP001194468"/>
    </source>
</evidence>